<accession>A0A7U6GGJ9</accession>
<dbReference type="PANTHER" id="PTHR11620">
    <property type="entry name" value="60S RIBOSOMAL PROTEIN L23A"/>
    <property type="match status" value="1"/>
</dbReference>
<organism evidence="7 8">
    <name type="scientific">Thiolapillus brandeum</name>
    <dbReference type="NCBI Taxonomy" id="1076588"/>
    <lineage>
        <taxon>Bacteria</taxon>
        <taxon>Pseudomonadati</taxon>
        <taxon>Pseudomonadota</taxon>
        <taxon>Gammaproteobacteria</taxon>
        <taxon>Chromatiales</taxon>
        <taxon>Sedimenticolaceae</taxon>
        <taxon>Thiolapillus</taxon>
    </lineage>
</organism>
<dbReference type="GO" id="GO:0005840">
    <property type="term" value="C:ribosome"/>
    <property type="evidence" value="ECO:0007669"/>
    <property type="project" value="UniProtKB-KW"/>
</dbReference>
<dbReference type="OrthoDB" id="9793353at2"/>
<sequence length="98" mass="10782">MSNERLMKVLLGPLMSEKSANAADNARQFTFKVTTDATKPEIAAAVEQLFDVTVDKVQTIKVKGKSKRFGQIQGKRKDWKKAIVRLAEGQDIDFGAGA</sequence>
<dbReference type="GO" id="GO:0006412">
    <property type="term" value="P:translation"/>
    <property type="evidence" value="ECO:0007669"/>
    <property type="project" value="UniProtKB-UniRule"/>
</dbReference>
<evidence type="ECO:0000313" key="8">
    <source>
        <dbReference type="Proteomes" id="UP000031631"/>
    </source>
</evidence>
<dbReference type="InterPro" id="IPR012677">
    <property type="entry name" value="Nucleotide-bd_a/b_plait_sf"/>
</dbReference>
<dbReference type="Pfam" id="PF00276">
    <property type="entry name" value="Ribosomal_L23"/>
    <property type="match status" value="1"/>
</dbReference>
<dbReference type="Proteomes" id="UP000031631">
    <property type="component" value="Chromosome"/>
</dbReference>
<comment type="function">
    <text evidence="6">One of the early assembly proteins it binds 23S rRNA. One of the proteins that surrounds the polypeptide exit tunnel on the outside of the ribosome. Forms the main docking site for trigger factor binding to the ribosome.</text>
</comment>
<keyword evidence="8" id="KW-1185">Reference proteome</keyword>
<dbReference type="NCBIfam" id="NF004359">
    <property type="entry name" value="PRK05738.1-3"/>
    <property type="match status" value="1"/>
</dbReference>
<evidence type="ECO:0000256" key="1">
    <source>
        <dbReference type="ARBA" id="ARBA00006700"/>
    </source>
</evidence>
<keyword evidence="2 6" id="KW-0699">rRNA-binding</keyword>
<gene>
    <name evidence="6 7" type="primary">rplW</name>
    <name evidence="7" type="ORF">TBH_C0302</name>
</gene>
<dbReference type="InterPro" id="IPR013025">
    <property type="entry name" value="Ribosomal_uL23-like"/>
</dbReference>
<evidence type="ECO:0000256" key="6">
    <source>
        <dbReference type="HAMAP-Rule" id="MF_01369"/>
    </source>
</evidence>
<dbReference type="AlphaFoldDB" id="A0A7U6GGJ9"/>
<dbReference type="HAMAP" id="MF_01369_B">
    <property type="entry name" value="Ribosomal_uL23_B"/>
    <property type="match status" value="1"/>
</dbReference>
<dbReference type="EMBL" id="AP012273">
    <property type="protein sequence ID" value="BAO43248.1"/>
    <property type="molecule type" value="Genomic_DNA"/>
</dbReference>
<protein>
    <recommendedName>
        <fullName evidence="6">Large ribosomal subunit protein uL23</fullName>
    </recommendedName>
</protein>
<dbReference type="InterPro" id="IPR012678">
    <property type="entry name" value="Ribosomal_uL23/eL15/eS24_sf"/>
</dbReference>
<reference evidence="7 8" key="1">
    <citation type="journal article" date="2014" name="PLoS ONE">
        <title>Physiological and genomic features of a novel sulfur-oxidizing gammaproteobacterium belonging to a previously uncultivated symbiotic lineage isolated from a hydrothermal vent.</title>
        <authorList>
            <person name="Nunoura T."/>
            <person name="Takaki Y."/>
            <person name="Kazama H."/>
            <person name="Kakuta J."/>
            <person name="Shimamura S."/>
            <person name="Makita H."/>
            <person name="Hirai M."/>
            <person name="Miyazaki M."/>
            <person name="Takai K."/>
        </authorList>
    </citation>
    <scope>NUCLEOTIDE SEQUENCE [LARGE SCALE GENOMIC DNA]</scope>
    <source>
        <strain evidence="7 8">Hiromi1</strain>
    </source>
</reference>
<dbReference type="GO" id="GO:1990904">
    <property type="term" value="C:ribonucleoprotein complex"/>
    <property type="evidence" value="ECO:0007669"/>
    <property type="project" value="UniProtKB-KW"/>
</dbReference>
<evidence type="ECO:0000256" key="2">
    <source>
        <dbReference type="ARBA" id="ARBA00022730"/>
    </source>
</evidence>
<dbReference type="SUPFAM" id="SSF54189">
    <property type="entry name" value="Ribosomal proteins S24e, L23 and L15e"/>
    <property type="match status" value="1"/>
</dbReference>
<dbReference type="Gene3D" id="3.30.70.330">
    <property type="match status" value="1"/>
</dbReference>
<comment type="subunit">
    <text evidence="6">Part of the 50S ribosomal subunit. Contacts protein L29, and trigger factor when it is bound to the ribosome.</text>
</comment>
<evidence type="ECO:0000313" key="7">
    <source>
        <dbReference type="EMBL" id="BAO43248.1"/>
    </source>
</evidence>
<dbReference type="RefSeq" id="WP_041064704.1">
    <property type="nucleotide sequence ID" value="NZ_AP012273.1"/>
</dbReference>
<keyword evidence="5 6" id="KW-0687">Ribonucleoprotein</keyword>
<dbReference type="FunFam" id="3.30.70.330:FF:000001">
    <property type="entry name" value="50S ribosomal protein L23"/>
    <property type="match status" value="1"/>
</dbReference>
<dbReference type="GO" id="GO:0019843">
    <property type="term" value="F:rRNA binding"/>
    <property type="evidence" value="ECO:0007669"/>
    <property type="project" value="UniProtKB-UniRule"/>
</dbReference>
<evidence type="ECO:0000256" key="5">
    <source>
        <dbReference type="ARBA" id="ARBA00023274"/>
    </source>
</evidence>
<proteinExistence type="inferred from homology"/>
<dbReference type="KEGG" id="tbn:TBH_C0302"/>
<keyword evidence="3 6" id="KW-0694">RNA-binding</keyword>
<dbReference type="GO" id="GO:0003735">
    <property type="term" value="F:structural constituent of ribosome"/>
    <property type="evidence" value="ECO:0007669"/>
    <property type="project" value="InterPro"/>
</dbReference>
<evidence type="ECO:0000256" key="3">
    <source>
        <dbReference type="ARBA" id="ARBA00022884"/>
    </source>
</evidence>
<comment type="similarity">
    <text evidence="1 6">Belongs to the universal ribosomal protein uL23 family.</text>
</comment>
<dbReference type="NCBIfam" id="NF004363">
    <property type="entry name" value="PRK05738.2-4"/>
    <property type="match status" value="1"/>
</dbReference>
<keyword evidence="4 6" id="KW-0689">Ribosomal protein</keyword>
<name>A0A7U6GGJ9_9GAMM</name>
<evidence type="ECO:0000256" key="4">
    <source>
        <dbReference type="ARBA" id="ARBA00022980"/>
    </source>
</evidence>